<dbReference type="InterPro" id="IPR040921">
    <property type="entry name" value="Peptidase_S66C"/>
</dbReference>
<dbReference type="CDD" id="cd07025">
    <property type="entry name" value="Peptidase_S66"/>
    <property type="match status" value="1"/>
</dbReference>
<name>A0ABY7VTI6_9BACT</name>
<evidence type="ECO:0000256" key="5">
    <source>
        <dbReference type="ARBA" id="ARBA00022825"/>
    </source>
</evidence>
<dbReference type="PIRSF" id="PIRSF028757">
    <property type="entry name" value="LD-carboxypeptidase"/>
    <property type="match status" value="1"/>
</dbReference>
<dbReference type="Gene3D" id="3.50.30.60">
    <property type="entry name" value="LD-carboxypeptidase A C-terminal domain-like"/>
    <property type="match status" value="1"/>
</dbReference>
<keyword evidence="2" id="KW-0121">Carboxypeptidase</keyword>
<dbReference type="RefSeq" id="WP_274151229.1">
    <property type="nucleotide sequence ID" value="NZ_CP117811.1"/>
</dbReference>
<feature type="domain" description="LD-carboxypeptidase N-terminal" evidence="6">
    <location>
        <begin position="7"/>
        <end position="118"/>
    </location>
</feature>
<keyword evidence="5" id="KW-0720">Serine protease</keyword>
<dbReference type="InterPro" id="IPR003507">
    <property type="entry name" value="S66_fam"/>
</dbReference>
<dbReference type="InterPro" id="IPR027478">
    <property type="entry name" value="LdcA_N"/>
</dbReference>
<feature type="domain" description="LD-carboxypeptidase C-terminal" evidence="7">
    <location>
        <begin position="165"/>
        <end position="275"/>
    </location>
</feature>
<proteinExistence type="inferred from homology"/>
<dbReference type="Proteomes" id="UP001214250">
    <property type="component" value="Chromosome 1"/>
</dbReference>
<evidence type="ECO:0000259" key="6">
    <source>
        <dbReference type="Pfam" id="PF02016"/>
    </source>
</evidence>
<dbReference type="EMBL" id="CP117811">
    <property type="protein sequence ID" value="WDE97069.1"/>
    <property type="molecule type" value="Genomic_DNA"/>
</dbReference>
<evidence type="ECO:0000259" key="7">
    <source>
        <dbReference type="Pfam" id="PF17676"/>
    </source>
</evidence>
<dbReference type="PANTHER" id="PTHR30237">
    <property type="entry name" value="MURAMOYLTETRAPEPTIDE CARBOXYPEPTIDASE"/>
    <property type="match status" value="1"/>
</dbReference>
<evidence type="ECO:0000313" key="9">
    <source>
        <dbReference type="Proteomes" id="UP001214250"/>
    </source>
</evidence>
<dbReference type="InterPro" id="IPR029062">
    <property type="entry name" value="Class_I_gatase-like"/>
</dbReference>
<comment type="similarity">
    <text evidence="1">Belongs to the peptidase S66 family.</text>
</comment>
<dbReference type="Pfam" id="PF17676">
    <property type="entry name" value="Peptidase_S66C"/>
    <property type="match status" value="1"/>
</dbReference>
<keyword evidence="4" id="KW-0378">Hydrolase</keyword>
<evidence type="ECO:0000256" key="1">
    <source>
        <dbReference type="ARBA" id="ARBA00010233"/>
    </source>
</evidence>
<dbReference type="SUPFAM" id="SSF141986">
    <property type="entry name" value="LD-carboxypeptidase A C-terminal domain-like"/>
    <property type="match status" value="1"/>
</dbReference>
<reference evidence="8 9" key="1">
    <citation type="submission" date="2023-02" db="EMBL/GenBank/DDBJ databases">
        <title>Genome sequence of Lentisphaera profundi SAORIC-696.</title>
        <authorList>
            <person name="Kim e."/>
            <person name="Cho J.-C."/>
            <person name="Choi A."/>
            <person name="Kang I."/>
        </authorList>
    </citation>
    <scope>NUCLEOTIDE SEQUENCE [LARGE SCALE GENOMIC DNA]</scope>
    <source>
        <strain evidence="8 9">SAORIC-696</strain>
    </source>
</reference>
<dbReference type="Pfam" id="PF02016">
    <property type="entry name" value="Peptidase_S66"/>
    <property type="match status" value="1"/>
</dbReference>
<protein>
    <submittedName>
        <fullName evidence="8">LD-carboxypeptidase</fullName>
    </submittedName>
</protein>
<dbReference type="InterPro" id="IPR027461">
    <property type="entry name" value="Carboxypeptidase_A_C_sf"/>
</dbReference>
<gene>
    <name evidence="8" type="ORF">PQO03_03750</name>
</gene>
<keyword evidence="9" id="KW-1185">Reference proteome</keyword>
<organism evidence="8 9">
    <name type="scientific">Lentisphaera profundi</name>
    <dbReference type="NCBI Taxonomy" id="1658616"/>
    <lineage>
        <taxon>Bacteria</taxon>
        <taxon>Pseudomonadati</taxon>
        <taxon>Lentisphaerota</taxon>
        <taxon>Lentisphaeria</taxon>
        <taxon>Lentisphaerales</taxon>
        <taxon>Lentisphaeraceae</taxon>
        <taxon>Lentisphaera</taxon>
    </lineage>
</organism>
<evidence type="ECO:0000313" key="8">
    <source>
        <dbReference type="EMBL" id="WDE97069.1"/>
    </source>
</evidence>
<evidence type="ECO:0000256" key="2">
    <source>
        <dbReference type="ARBA" id="ARBA00022645"/>
    </source>
</evidence>
<accession>A0ABY7VTI6</accession>
<evidence type="ECO:0000256" key="3">
    <source>
        <dbReference type="ARBA" id="ARBA00022670"/>
    </source>
</evidence>
<dbReference type="PANTHER" id="PTHR30237:SF2">
    <property type="entry name" value="MUREIN TETRAPEPTIDE CARBOXYPEPTIDASE"/>
    <property type="match status" value="1"/>
</dbReference>
<sequence>MKSEFQLIAPAGKASDDKLAAASPAMEAFDYHLKKDYFYYSPLSYLAAPDKQRAESLTDAWLGNDPLICLRGGYGCARLLDMIDWDSLRSSQNILIGHSDITALHLAFLKHGLKRTISGIMAAAEFTRSPDTKLTLKSFDQCLRGELFSHTWSPAFSTQESFKVSGKLIPVTLSVLTSLIGSQHLPDFENSILILEDINEAPYKIDRMLHQLKQSQLIDSVSAIVMGDFNNCGQEHELHEVFADFAKDFSFPIIDNLPFGHCLPRLNLPVGAEAMLELETNKEATLTITRY</sequence>
<keyword evidence="3" id="KW-0645">Protease</keyword>
<dbReference type="InterPro" id="IPR040449">
    <property type="entry name" value="Peptidase_S66_N"/>
</dbReference>
<dbReference type="SUPFAM" id="SSF52317">
    <property type="entry name" value="Class I glutamine amidotransferase-like"/>
    <property type="match status" value="1"/>
</dbReference>
<dbReference type="Gene3D" id="3.40.50.10740">
    <property type="entry name" value="Class I glutamine amidotransferase-like"/>
    <property type="match status" value="1"/>
</dbReference>
<evidence type="ECO:0000256" key="4">
    <source>
        <dbReference type="ARBA" id="ARBA00022801"/>
    </source>
</evidence>